<feature type="transmembrane region" description="Helical" evidence="2">
    <location>
        <begin position="118"/>
        <end position="138"/>
    </location>
</feature>
<proteinExistence type="predicted"/>
<evidence type="ECO:0000313" key="4">
    <source>
        <dbReference type="Proteomes" id="UP000650467"/>
    </source>
</evidence>
<feature type="transmembrane region" description="Helical" evidence="2">
    <location>
        <begin position="22"/>
        <end position="43"/>
    </location>
</feature>
<dbReference type="AlphaFoldDB" id="A0A835SHA6"/>
<keyword evidence="2" id="KW-0812">Transmembrane</keyword>
<reference evidence="3" key="1">
    <citation type="journal article" date="2020" name="bioRxiv">
        <title>Comparative genomics of Chlamydomonas.</title>
        <authorList>
            <person name="Craig R.J."/>
            <person name="Hasan A.R."/>
            <person name="Ness R.W."/>
            <person name="Keightley P.D."/>
        </authorList>
    </citation>
    <scope>NUCLEOTIDE SEQUENCE</scope>
    <source>
        <strain evidence="3">SAG 7.73</strain>
    </source>
</reference>
<sequence length="308" mass="33358">MHGAVCCTTVGESLSDQVNETAGLGLGITAAVFFPILFAATFIQMKVRRYYQFVYWITVILMSICGTIATDGLHDDAGLELWIEVIIFFVLMISCFGTWYYYERTLTVHSIKTLRRETFYWLSILFTFAMGTAVGDAISEAWDIGYGPIFGFFAGVQAFIFLVWLVLRLLGAAPQHSPTETFMFWVAYIWTRPVGASLGDLLSNDQSDGGAGLGTLGTSMLLLGVILICVLIGLFTKYDIMPESDVEPPAAAPAVGHAAVVPTALVPSADAHIDSSGGYQASSGATAADAPSAEAQKQQKQQPQQHRQ</sequence>
<keyword evidence="4" id="KW-1185">Reference proteome</keyword>
<keyword evidence="2" id="KW-1133">Transmembrane helix</keyword>
<gene>
    <name evidence="3" type="ORF">HXX76_013580</name>
</gene>
<dbReference type="OrthoDB" id="69577at2759"/>
<protein>
    <recommendedName>
        <fullName evidence="5">Integral membrane protein</fullName>
    </recommendedName>
</protein>
<organism evidence="3 4">
    <name type="scientific">Chlamydomonas incerta</name>
    <dbReference type="NCBI Taxonomy" id="51695"/>
    <lineage>
        <taxon>Eukaryota</taxon>
        <taxon>Viridiplantae</taxon>
        <taxon>Chlorophyta</taxon>
        <taxon>core chlorophytes</taxon>
        <taxon>Chlorophyceae</taxon>
        <taxon>CS clade</taxon>
        <taxon>Chlamydomonadales</taxon>
        <taxon>Chlamydomonadaceae</taxon>
        <taxon>Chlamydomonas</taxon>
    </lineage>
</organism>
<accession>A0A835SHA6</accession>
<evidence type="ECO:0000256" key="2">
    <source>
        <dbReference type="SAM" id="Phobius"/>
    </source>
</evidence>
<keyword evidence="2" id="KW-0472">Membrane</keyword>
<dbReference type="EMBL" id="JAEHOC010000054">
    <property type="protein sequence ID" value="KAG2425536.1"/>
    <property type="molecule type" value="Genomic_DNA"/>
</dbReference>
<feature type="transmembrane region" description="Helical" evidence="2">
    <location>
        <begin position="211"/>
        <end position="235"/>
    </location>
</feature>
<dbReference type="Pfam" id="PF03988">
    <property type="entry name" value="DUF347"/>
    <property type="match status" value="4"/>
</dbReference>
<name>A0A835SHA6_CHLIN</name>
<evidence type="ECO:0000256" key="1">
    <source>
        <dbReference type="SAM" id="MobiDB-lite"/>
    </source>
</evidence>
<feature type="transmembrane region" description="Helical" evidence="2">
    <location>
        <begin position="81"/>
        <end position="102"/>
    </location>
</feature>
<feature type="compositionally biased region" description="Low complexity" evidence="1">
    <location>
        <begin position="296"/>
        <end position="308"/>
    </location>
</feature>
<dbReference type="InterPro" id="IPR007136">
    <property type="entry name" value="DUF347"/>
</dbReference>
<feature type="region of interest" description="Disordered" evidence="1">
    <location>
        <begin position="274"/>
        <end position="308"/>
    </location>
</feature>
<feature type="transmembrane region" description="Helical" evidence="2">
    <location>
        <begin position="144"/>
        <end position="170"/>
    </location>
</feature>
<evidence type="ECO:0000313" key="3">
    <source>
        <dbReference type="EMBL" id="KAG2425536.1"/>
    </source>
</evidence>
<dbReference type="Proteomes" id="UP000650467">
    <property type="component" value="Unassembled WGS sequence"/>
</dbReference>
<evidence type="ECO:0008006" key="5">
    <source>
        <dbReference type="Google" id="ProtNLM"/>
    </source>
</evidence>
<feature type="transmembrane region" description="Helical" evidence="2">
    <location>
        <begin position="182"/>
        <end position="199"/>
    </location>
</feature>
<feature type="transmembrane region" description="Helical" evidence="2">
    <location>
        <begin position="50"/>
        <end position="69"/>
    </location>
</feature>
<comment type="caution">
    <text evidence="3">The sequence shown here is derived from an EMBL/GenBank/DDBJ whole genome shotgun (WGS) entry which is preliminary data.</text>
</comment>